<feature type="transmembrane region" description="Helical" evidence="5">
    <location>
        <begin position="327"/>
        <end position="348"/>
    </location>
</feature>
<dbReference type="Pfam" id="PF00654">
    <property type="entry name" value="Voltage_CLC"/>
    <property type="match status" value="1"/>
</dbReference>
<dbReference type="PANTHER" id="PTHR43427">
    <property type="entry name" value="CHLORIDE CHANNEL PROTEIN CLC-E"/>
    <property type="match status" value="1"/>
</dbReference>
<feature type="transmembrane region" description="Helical" evidence="5">
    <location>
        <begin position="179"/>
        <end position="198"/>
    </location>
</feature>
<gene>
    <name evidence="6" type="ORF">Tpal_2599</name>
</gene>
<dbReference type="STRING" id="140314.SAMN04488076_11752"/>
<evidence type="ECO:0000256" key="1">
    <source>
        <dbReference type="ARBA" id="ARBA00004141"/>
    </source>
</evidence>
<keyword evidence="4 5" id="KW-0472">Membrane</keyword>
<proteinExistence type="predicted"/>
<dbReference type="Gene3D" id="1.10.3080.10">
    <property type="entry name" value="Clc chloride channel"/>
    <property type="match status" value="1"/>
</dbReference>
<dbReference type="SUPFAM" id="SSF81340">
    <property type="entry name" value="Clc chloride channel"/>
    <property type="match status" value="1"/>
</dbReference>
<feature type="transmembrane region" description="Helical" evidence="5">
    <location>
        <begin position="256"/>
        <end position="277"/>
    </location>
</feature>
<evidence type="ECO:0000313" key="6">
    <source>
        <dbReference type="EMBL" id="CZR01084.1"/>
    </source>
</evidence>
<keyword evidence="2 5" id="KW-0812">Transmembrane</keyword>
<accession>A0A143YX82</accession>
<feature type="transmembrane region" description="Helical" evidence="5">
    <location>
        <begin position="210"/>
        <end position="235"/>
    </location>
</feature>
<evidence type="ECO:0000256" key="2">
    <source>
        <dbReference type="ARBA" id="ARBA00022692"/>
    </source>
</evidence>
<dbReference type="EMBL" id="FJNE01000010">
    <property type="protein sequence ID" value="CZR01084.1"/>
    <property type="molecule type" value="Genomic_DNA"/>
</dbReference>
<evidence type="ECO:0000313" key="7">
    <source>
        <dbReference type="Proteomes" id="UP000242754"/>
    </source>
</evidence>
<comment type="subcellular location">
    <subcellularLocation>
        <location evidence="1">Membrane</location>
        <topology evidence="1">Multi-pass membrane protein</topology>
    </subcellularLocation>
</comment>
<dbReference type="GO" id="GO:0016020">
    <property type="term" value="C:membrane"/>
    <property type="evidence" value="ECO:0007669"/>
    <property type="project" value="UniProtKB-SubCell"/>
</dbReference>
<evidence type="ECO:0000256" key="4">
    <source>
        <dbReference type="ARBA" id="ARBA00023136"/>
    </source>
</evidence>
<evidence type="ECO:0000256" key="5">
    <source>
        <dbReference type="SAM" id="Phobius"/>
    </source>
</evidence>
<feature type="transmembrane region" description="Helical" evidence="5">
    <location>
        <begin position="142"/>
        <end position="167"/>
    </location>
</feature>
<dbReference type="AlphaFoldDB" id="A0A143YX82"/>
<feature type="transmembrane region" description="Helical" evidence="5">
    <location>
        <begin position="12"/>
        <end position="38"/>
    </location>
</feature>
<keyword evidence="7" id="KW-1185">Reference proteome</keyword>
<feature type="transmembrane region" description="Helical" evidence="5">
    <location>
        <begin position="368"/>
        <end position="387"/>
    </location>
</feature>
<name>A0A143YX82_9LACT</name>
<dbReference type="InterPro" id="IPR050368">
    <property type="entry name" value="ClC-type_chloride_channel"/>
</dbReference>
<sequence length="402" mass="43689">MERSNIMNYRIISFYGILAIIIGILVGAVDTVFGRILIAVSEYRDARPQFLLPFLAIAGLVIVFAYQKFGKNTAKGMGLVFSAGNTQEEEIPKRMIPLVVGGTWLTHLFGGSAGREGVAVQIGATVGYTFGKRLPFYDAKRIMLVTGMAAGFAGLFETPIAATFFALEVLAVGRLDYRSLFPAAIGAFVASYTSHFLGLEKFTYSLDAEIAVTFPFIMKLLVLGIIFGVVGGLFAKALTDTKKWLAEKLKNPYQRIFFMGLGLSAILLVLQMGRYSGLGTNLINASFHNEAIHGYDWILKAVLTILTLAAGFQGGEVTPLFSIGASLGYWLAPFLGLPTEFVAALGYASVFASATNTFMAPIFIGAEIFGYAYLPYFFTVVGISYVFNNNRSIYTGQLNNFI</sequence>
<dbReference type="InterPro" id="IPR001807">
    <property type="entry name" value="ClC"/>
</dbReference>
<keyword evidence="3 5" id="KW-1133">Transmembrane helix</keyword>
<dbReference type="Proteomes" id="UP000242754">
    <property type="component" value="Unassembled WGS sequence"/>
</dbReference>
<organism evidence="6 7">
    <name type="scientific">Trichococcus palustris</name>
    <dbReference type="NCBI Taxonomy" id="140314"/>
    <lineage>
        <taxon>Bacteria</taxon>
        <taxon>Bacillati</taxon>
        <taxon>Bacillota</taxon>
        <taxon>Bacilli</taxon>
        <taxon>Lactobacillales</taxon>
        <taxon>Carnobacteriaceae</taxon>
        <taxon>Trichococcus</taxon>
    </lineage>
</organism>
<dbReference type="PANTHER" id="PTHR43427:SF12">
    <property type="entry name" value="CHLORIDE TRANSPORTER"/>
    <property type="match status" value="1"/>
</dbReference>
<feature type="transmembrane region" description="Helical" evidence="5">
    <location>
        <begin position="297"/>
        <end position="315"/>
    </location>
</feature>
<protein>
    <submittedName>
        <fullName evidence="6">Chloride channel voltage gated</fullName>
    </submittedName>
</protein>
<dbReference type="InterPro" id="IPR014743">
    <property type="entry name" value="Cl-channel_core"/>
</dbReference>
<reference evidence="6 7" key="1">
    <citation type="submission" date="2016-02" db="EMBL/GenBank/DDBJ databases">
        <authorList>
            <person name="Wen L."/>
            <person name="He K."/>
            <person name="Yang H."/>
        </authorList>
    </citation>
    <scope>NUCLEOTIDE SEQUENCE [LARGE SCALE GENOMIC DNA]</scope>
    <source>
        <strain evidence="6">Trichococcus palustris</strain>
    </source>
</reference>
<evidence type="ECO:0000256" key="3">
    <source>
        <dbReference type="ARBA" id="ARBA00022989"/>
    </source>
</evidence>
<dbReference type="GO" id="GO:0015108">
    <property type="term" value="F:chloride transmembrane transporter activity"/>
    <property type="evidence" value="ECO:0007669"/>
    <property type="project" value="InterPro"/>
</dbReference>
<feature type="transmembrane region" description="Helical" evidence="5">
    <location>
        <begin position="50"/>
        <end position="69"/>
    </location>
</feature>